<evidence type="ECO:0000256" key="8">
    <source>
        <dbReference type="SAM" id="Coils"/>
    </source>
</evidence>
<dbReference type="GO" id="GO:0035598">
    <property type="term" value="F:tRNA (N(6)-L-threonylcarbamoyladenosine(37)-C(2))-methylthiotransferase activity"/>
    <property type="evidence" value="ECO:0007669"/>
    <property type="project" value="TreeGrafter"/>
</dbReference>
<dbReference type="InterPro" id="IPR023404">
    <property type="entry name" value="rSAM_horseshoe"/>
</dbReference>
<keyword evidence="3" id="KW-0808">Transferase</keyword>
<dbReference type="PRINTS" id="PR00625">
    <property type="entry name" value="JDOMAIN"/>
</dbReference>
<evidence type="ECO:0000259" key="10">
    <source>
        <dbReference type="PROSITE" id="PS51918"/>
    </source>
</evidence>
<evidence type="ECO:0000259" key="9">
    <source>
        <dbReference type="PROSITE" id="PS50076"/>
    </source>
</evidence>
<dbReference type="SUPFAM" id="SSF102114">
    <property type="entry name" value="Radical SAM enzymes"/>
    <property type="match status" value="1"/>
</dbReference>
<keyword evidence="2" id="KW-0004">4Fe-4S</keyword>
<dbReference type="AlphaFoldDB" id="A0A0F9IUM0"/>
<keyword evidence="8" id="KW-0175">Coiled coil</keyword>
<keyword evidence="4" id="KW-0949">S-adenosyl-L-methionine</keyword>
<dbReference type="Pfam" id="PF04055">
    <property type="entry name" value="Radical_SAM"/>
    <property type="match status" value="1"/>
</dbReference>
<evidence type="ECO:0000256" key="3">
    <source>
        <dbReference type="ARBA" id="ARBA00022679"/>
    </source>
</evidence>
<dbReference type="InterPro" id="IPR006638">
    <property type="entry name" value="Elp3/MiaA/NifB-like_rSAM"/>
</dbReference>
<dbReference type="PROSITE" id="PS01278">
    <property type="entry name" value="MTTASE_RADICAL"/>
    <property type="match status" value="1"/>
</dbReference>
<dbReference type="EMBL" id="LAZR01019919">
    <property type="protein sequence ID" value="KKL90777.1"/>
    <property type="molecule type" value="Genomic_DNA"/>
</dbReference>
<dbReference type="SUPFAM" id="SSF46565">
    <property type="entry name" value="Chaperone J-domain"/>
    <property type="match status" value="1"/>
</dbReference>
<name>A0A0F9IUM0_9ZZZZ</name>
<dbReference type="GO" id="GO:0046872">
    <property type="term" value="F:metal ion binding"/>
    <property type="evidence" value="ECO:0007669"/>
    <property type="project" value="UniProtKB-KW"/>
</dbReference>
<dbReference type="SMART" id="SM00729">
    <property type="entry name" value="Elp3"/>
    <property type="match status" value="1"/>
</dbReference>
<keyword evidence="5" id="KW-0479">Metal-binding</keyword>
<feature type="domain" description="J" evidence="9">
    <location>
        <begin position="8"/>
        <end position="96"/>
    </location>
</feature>
<dbReference type="InterPro" id="IPR058240">
    <property type="entry name" value="rSAM_sf"/>
</dbReference>
<evidence type="ECO:0000256" key="7">
    <source>
        <dbReference type="ARBA" id="ARBA00023014"/>
    </source>
</evidence>
<comment type="caution">
    <text evidence="11">The sequence shown here is derived from an EMBL/GenBank/DDBJ whole genome shotgun (WGS) entry which is preliminary data.</text>
</comment>
<dbReference type="InterPro" id="IPR036869">
    <property type="entry name" value="J_dom_sf"/>
</dbReference>
<organism evidence="11">
    <name type="scientific">marine sediment metagenome</name>
    <dbReference type="NCBI Taxonomy" id="412755"/>
    <lineage>
        <taxon>unclassified sequences</taxon>
        <taxon>metagenomes</taxon>
        <taxon>ecological metagenomes</taxon>
    </lineage>
</organism>
<evidence type="ECO:0000313" key="11">
    <source>
        <dbReference type="EMBL" id="KKL90777.1"/>
    </source>
</evidence>
<dbReference type="CDD" id="cd06257">
    <property type="entry name" value="DnaJ"/>
    <property type="match status" value="1"/>
</dbReference>
<dbReference type="Gene3D" id="3.80.30.20">
    <property type="entry name" value="tm_1862 like domain"/>
    <property type="match status" value="1"/>
</dbReference>
<keyword evidence="6" id="KW-0408">Iron</keyword>
<dbReference type="SFLD" id="SFLDG01082">
    <property type="entry name" value="B12-binding_domain_containing"/>
    <property type="match status" value="1"/>
</dbReference>
<dbReference type="InterPro" id="IPR020612">
    <property type="entry name" value="Methylthiotransferase_CS"/>
</dbReference>
<feature type="coiled-coil region" evidence="8">
    <location>
        <begin position="95"/>
        <end position="122"/>
    </location>
</feature>
<sequence length="618" mass="70229">MIKGELIEAYRTLGISTDSRLSEINKIYRKLAKRFHPDSNAENPDYSHDTIVRINEAYDLIKESYKRGPGFSVIHDYEVARGVYNEGIKKGYSSYDHLKARAREQEKKREEKEKKGREAFEKIIEKTVIERKNEIRDEKYFGLISNTAYELISCYFDKNFNNAVFRTRPQTEIKFKKYIEIYDRQLEEIKSLTPSFRSKLHSERADNAYEFLKSFIDDAVKGCPVDVDRRAQAYQEFQRAAGAYEKFLMFFFSVRKIGMEEILQMFKKPLDAIENFLQSFPESPLTRFAEIKIIILGSMVGGCGRVLSDLGGRRTGAITRLSVRETAGHLIDGFGTRSRAYVQVQNGCDHRCTFCIIPFGRGNSRSVPAGVVVDQIKRLRDRGYNEVVLTGVDLTSWGADLPGTPRLGDLVMRILRLVPDLPRLRISSIDSIEVDDNLMLAIATEPRLMPHLHLSLQHGADLILKRMKRRHLRDDAIRFCEEARRLRPGMTFGADIIAGFPTETQAHFADSLALVEECGLTWLHVFPYSARPGTPAARMPAVNGTAIKERAARLRAAGERQVQRHLEAQVGQMHAVLMENPHMGRTAQFTEVSFAVPQVEGDIVQTRITGISGTQLTA</sequence>
<evidence type="ECO:0000256" key="5">
    <source>
        <dbReference type="ARBA" id="ARBA00022723"/>
    </source>
</evidence>
<dbReference type="CDD" id="cd01335">
    <property type="entry name" value="Radical_SAM"/>
    <property type="match status" value="1"/>
</dbReference>
<dbReference type="InterPro" id="IPR007197">
    <property type="entry name" value="rSAM"/>
</dbReference>
<reference evidence="11" key="1">
    <citation type="journal article" date="2015" name="Nature">
        <title>Complex archaea that bridge the gap between prokaryotes and eukaryotes.</title>
        <authorList>
            <person name="Spang A."/>
            <person name="Saw J.H."/>
            <person name="Jorgensen S.L."/>
            <person name="Zaremba-Niedzwiedzka K."/>
            <person name="Martijn J."/>
            <person name="Lind A.E."/>
            <person name="van Eijk R."/>
            <person name="Schleper C."/>
            <person name="Guy L."/>
            <person name="Ettema T.J."/>
        </authorList>
    </citation>
    <scope>NUCLEOTIDE SEQUENCE</scope>
</reference>
<dbReference type="Pfam" id="PF00226">
    <property type="entry name" value="DnaJ"/>
    <property type="match status" value="1"/>
</dbReference>
<keyword evidence="7" id="KW-0411">Iron-sulfur</keyword>
<dbReference type="PANTHER" id="PTHR11918:SF45">
    <property type="entry name" value="THREONYLCARBAMOYLADENOSINE TRNA METHYLTHIOTRANSFERASE"/>
    <property type="match status" value="1"/>
</dbReference>
<evidence type="ECO:0000256" key="4">
    <source>
        <dbReference type="ARBA" id="ARBA00022691"/>
    </source>
</evidence>
<gene>
    <name evidence="11" type="ORF">LCGC14_1901310</name>
</gene>
<evidence type="ECO:0000256" key="1">
    <source>
        <dbReference type="ARBA" id="ARBA00001966"/>
    </source>
</evidence>
<evidence type="ECO:0000256" key="6">
    <source>
        <dbReference type="ARBA" id="ARBA00023004"/>
    </source>
</evidence>
<evidence type="ECO:0000256" key="2">
    <source>
        <dbReference type="ARBA" id="ARBA00022485"/>
    </source>
</evidence>
<dbReference type="Gene3D" id="1.10.287.110">
    <property type="entry name" value="DnaJ domain"/>
    <property type="match status" value="1"/>
</dbReference>
<dbReference type="InterPro" id="IPR001623">
    <property type="entry name" value="DnaJ_domain"/>
</dbReference>
<feature type="domain" description="Radical SAM core" evidence="10">
    <location>
        <begin position="334"/>
        <end position="564"/>
    </location>
</feature>
<dbReference type="PROSITE" id="PS50076">
    <property type="entry name" value="DNAJ_2"/>
    <property type="match status" value="1"/>
</dbReference>
<proteinExistence type="predicted"/>
<protein>
    <submittedName>
        <fullName evidence="11">Uncharacterized protein</fullName>
    </submittedName>
</protein>
<dbReference type="SMART" id="SM00271">
    <property type="entry name" value="DnaJ"/>
    <property type="match status" value="1"/>
</dbReference>
<dbReference type="GO" id="GO:0051539">
    <property type="term" value="F:4 iron, 4 sulfur cluster binding"/>
    <property type="evidence" value="ECO:0007669"/>
    <property type="project" value="UniProtKB-KW"/>
</dbReference>
<dbReference type="SFLD" id="SFLDS00029">
    <property type="entry name" value="Radical_SAM"/>
    <property type="match status" value="1"/>
</dbReference>
<accession>A0A0F9IUM0</accession>
<comment type="cofactor">
    <cofactor evidence="1">
        <name>[4Fe-4S] cluster</name>
        <dbReference type="ChEBI" id="CHEBI:49883"/>
    </cofactor>
</comment>
<dbReference type="PANTHER" id="PTHR11918">
    <property type="entry name" value="RADICAL SAM PROTEINS"/>
    <property type="match status" value="1"/>
</dbReference>
<dbReference type="PROSITE" id="PS51918">
    <property type="entry name" value="RADICAL_SAM"/>
    <property type="match status" value="1"/>
</dbReference>